<evidence type="ECO:0000313" key="3">
    <source>
        <dbReference type="Proteomes" id="UP001648503"/>
    </source>
</evidence>
<protein>
    <submittedName>
        <fullName evidence="2">Uncharacterized protein</fullName>
    </submittedName>
</protein>
<sequence length="125" mass="13221">MREGGRGDNHSFCRPELDAVATVPLATPTGQPGAVDPKPAKGENGNPAPGSAATGAANSSNNKQQQQQQPPGSAAAQPVPATPKRFMLTSNFVYLRQNYHKKRQQAKSAKIISSQMPSVPKRNGF</sequence>
<name>A0ABQ8FK89_9FUNG</name>
<evidence type="ECO:0000313" key="2">
    <source>
        <dbReference type="EMBL" id="KAH6599067.1"/>
    </source>
</evidence>
<dbReference type="EMBL" id="JAFCIX010000079">
    <property type="protein sequence ID" value="KAH6599067.1"/>
    <property type="molecule type" value="Genomic_DNA"/>
</dbReference>
<feature type="compositionally biased region" description="Low complexity" evidence="1">
    <location>
        <begin position="44"/>
        <end position="78"/>
    </location>
</feature>
<dbReference type="Proteomes" id="UP001648503">
    <property type="component" value="Unassembled WGS sequence"/>
</dbReference>
<keyword evidence="3" id="KW-1185">Reference proteome</keyword>
<proteinExistence type="predicted"/>
<comment type="caution">
    <text evidence="2">The sequence shown here is derived from an EMBL/GenBank/DDBJ whole genome shotgun (WGS) entry which is preliminary data.</text>
</comment>
<gene>
    <name evidence="2" type="ORF">BASA50_003277</name>
</gene>
<feature type="compositionally biased region" description="Basic and acidic residues" evidence="1">
    <location>
        <begin position="1"/>
        <end position="17"/>
    </location>
</feature>
<feature type="region of interest" description="Disordered" evidence="1">
    <location>
        <begin position="99"/>
        <end position="125"/>
    </location>
</feature>
<reference evidence="2 3" key="1">
    <citation type="submission" date="2021-02" db="EMBL/GenBank/DDBJ databases">
        <title>Variation within the Batrachochytrium salamandrivorans European outbreak.</title>
        <authorList>
            <person name="Kelly M."/>
            <person name="Pasmans F."/>
            <person name="Shea T.P."/>
            <person name="Munoz J.F."/>
            <person name="Carranza S."/>
            <person name="Cuomo C.A."/>
            <person name="Martel A."/>
        </authorList>
    </citation>
    <scope>NUCLEOTIDE SEQUENCE [LARGE SCALE GENOMIC DNA]</scope>
    <source>
        <strain evidence="2 3">AMFP18/2</strain>
    </source>
</reference>
<feature type="region of interest" description="Disordered" evidence="1">
    <location>
        <begin position="1"/>
        <end position="83"/>
    </location>
</feature>
<evidence type="ECO:0000256" key="1">
    <source>
        <dbReference type="SAM" id="MobiDB-lite"/>
    </source>
</evidence>
<accession>A0ABQ8FK89</accession>
<organism evidence="2 3">
    <name type="scientific">Batrachochytrium salamandrivorans</name>
    <dbReference type="NCBI Taxonomy" id="1357716"/>
    <lineage>
        <taxon>Eukaryota</taxon>
        <taxon>Fungi</taxon>
        <taxon>Fungi incertae sedis</taxon>
        <taxon>Chytridiomycota</taxon>
        <taxon>Chytridiomycota incertae sedis</taxon>
        <taxon>Chytridiomycetes</taxon>
        <taxon>Rhizophydiales</taxon>
        <taxon>Rhizophydiales incertae sedis</taxon>
        <taxon>Batrachochytrium</taxon>
    </lineage>
</organism>